<evidence type="ECO:0000256" key="8">
    <source>
        <dbReference type="ARBA" id="ARBA00023098"/>
    </source>
</evidence>
<keyword evidence="12" id="KW-0012">Acyltransferase</keyword>
<evidence type="ECO:0000313" key="17">
    <source>
        <dbReference type="Proteomes" id="UP000660262"/>
    </source>
</evidence>
<feature type="compositionally biased region" description="Acidic residues" evidence="13">
    <location>
        <begin position="33"/>
        <end position="42"/>
    </location>
</feature>
<gene>
    <name evidence="16" type="ORF">PPROV_000430800</name>
</gene>
<dbReference type="EMBL" id="BNJQ01000010">
    <property type="protein sequence ID" value="GHP05558.1"/>
    <property type="molecule type" value="Genomic_DNA"/>
</dbReference>
<evidence type="ECO:0000256" key="1">
    <source>
        <dbReference type="ARBA" id="ARBA00004370"/>
    </source>
</evidence>
<reference evidence="16" key="1">
    <citation type="submission" date="2020-10" db="EMBL/GenBank/DDBJ databases">
        <title>Unveiling of a novel bifunctional photoreceptor, Dualchrome1, isolated from a cosmopolitan green alga.</title>
        <authorList>
            <person name="Suzuki S."/>
            <person name="Kawachi M."/>
        </authorList>
    </citation>
    <scope>NUCLEOTIDE SEQUENCE</scope>
    <source>
        <strain evidence="16">NIES 2893</strain>
    </source>
</reference>
<dbReference type="AlphaFoldDB" id="A0A830HFI9"/>
<organism evidence="16 17">
    <name type="scientific">Pycnococcus provasolii</name>
    <dbReference type="NCBI Taxonomy" id="41880"/>
    <lineage>
        <taxon>Eukaryota</taxon>
        <taxon>Viridiplantae</taxon>
        <taxon>Chlorophyta</taxon>
        <taxon>Pseudoscourfieldiophyceae</taxon>
        <taxon>Pseudoscourfieldiales</taxon>
        <taxon>Pycnococcaceae</taxon>
        <taxon>Pycnococcus</taxon>
    </lineage>
</organism>
<comment type="similarity">
    <text evidence="3">Belongs to the 1-acyl-sn-glycerol-3-phosphate acyltransferase family.</text>
</comment>
<feature type="transmembrane region" description="Helical" evidence="14">
    <location>
        <begin position="207"/>
        <end position="228"/>
    </location>
</feature>
<evidence type="ECO:0000256" key="4">
    <source>
        <dbReference type="ARBA" id="ARBA00022516"/>
    </source>
</evidence>
<keyword evidence="9 14" id="KW-0472">Membrane</keyword>
<evidence type="ECO:0000256" key="11">
    <source>
        <dbReference type="ARBA" id="ARBA00023264"/>
    </source>
</evidence>
<feature type="compositionally biased region" description="Polar residues" evidence="13">
    <location>
        <begin position="108"/>
        <end position="120"/>
    </location>
</feature>
<keyword evidence="4" id="KW-0444">Lipid biosynthesis</keyword>
<comment type="subcellular location">
    <subcellularLocation>
        <location evidence="1">Membrane</location>
    </subcellularLocation>
</comment>
<feature type="domain" description="Phospholipid/glycerol acyltransferase" evidence="15">
    <location>
        <begin position="269"/>
        <end position="381"/>
    </location>
</feature>
<protein>
    <recommendedName>
        <fullName evidence="15">Phospholipid/glycerol acyltransferase domain-containing protein</fullName>
    </recommendedName>
</protein>
<dbReference type="PANTHER" id="PTHR23063:SF2">
    <property type="entry name" value="GLYCEROL-3-PHOSPHATE ACYLTRANSFERASE 4, ISOFORM D-RELATED"/>
    <property type="match status" value="1"/>
</dbReference>
<dbReference type="InterPro" id="IPR045252">
    <property type="entry name" value="LPCAT1-like"/>
</dbReference>
<evidence type="ECO:0000256" key="7">
    <source>
        <dbReference type="ARBA" id="ARBA00022989"/>
    </source>
</evidence>
<evidence type="ECO:0000256" key="12">
    <source>
        <dbReference type="ARBA" id="ARBA00023315"/>
    </source>
</evidence>
<proteinExistence type="inferred from homology"/>
<dbReference type="GO" id="GO:0005783">
    <property type="term" value="C:endoplasmic reticulum"/>
    <property type="evidence" value="ECO:0007669"/>
    <property type="project" value="TreeGrafter"/>
</dbReference>
<evidence type="ECO:0000256" key="10">
    <source>
        <dbReference type="ARBA" id="ARBA00023209"/>
    </source>
</evidence>
<dbReference type="InterPro" id="IPR002123">
    <property type="entry name" value="Plipid/glycerol_acylTrfase"/>
</dbReference>
<sequence length="482" mass="53761">MASDFPSSSFPSKRVLERVPAPGAEVDASSESAGEEQEEEEVVVQHDDNCCKNHKNAAGASGASGLPSLGATALFTSRSVRNLAVSALEAQMAEEGGDSLTAHRRKLSSPSTPPSLQATPRTMTMTTTDTIGGGQEASIEAQAPILNAFLQQVVKASSDGVASAVDDSFSCCFESQPYEPWNWNFYLFPLWCVGFVVRYVFLFPVRLVSLILGMLLCLILWSIADVVITNNTKRKEVESRLLVCMCNVFVWSWTGVVQFHGPQPSRGAKVFVANHTSMIDFMILESKFPFAVIAQKYNRGWEGWLQSRVLDAVGCIKFDRNDSSDRAAVAKRIQDHVHEHGSNPLLIFPEGTCVNNEHCVMFKRSAFDLDVPVCPIAIKYNKTFVDAFWNSKRESFTMHLYKLMTSWAVVADVWFLEPMEKLQGESSIDFAARVQKVIAERASLRVVPWDGMYKYIAPKPETRERRRRAFAELMKSSLKKKK</sequence>
<evidence type="ECO:0000256" key="5">
    <source>
        <dbReference type="ARBA" id="ARBA00022679"/>
    </source>
</evidence>
<dbReference type="Proteomes" id="UP000660262">
    <property type="component" value="Unassembled WGS sequence"/>
</dbReference>
<dbReference type="GO" id="GO:0008654">
    <property type="term" value="P:phospholipid biosynthetic process"/>
    <property type="evidence" value="ECO:0007669"/>
    <property type="project" value="UniProtKB-KW"/>
</dbReference>
<keyword evidence="11" id="KW-1208">Phospholipid metabolism</keyword>
<dbReference type="GO" id="GO:0019432">
    <property type="term" value="P:triglyceride biosynthetic process"/>
    <property type="evidence" value="ECO:0007669"/>
    <property type="project" value="TreeGrafter"/>
</dbReference>
<dbReference type="SUPFAM" id="SSF69593">
    <property type="entry name" value="Glycerol-3-phosphate (1)-acyltransferase"/>
    <property type="match status" value="1"/>
</dbReference>
<evidence type="ECO:0000256" key="2">
    <source>
        <dbReference type="ARBA" id="ARBA00005189"/>
    </source>
</evidence>
<feature type="transmembrane region" description="Helical" evidence="14">
    <location>
        <begin position="183"/>
        <end position="201"/>
    </location>
</feature>
<evidence type="ECO:0000256" key="14">
    <source>
        <dbReference type="SAM" id="Phobius"/>
    </source>
</evidence>
<evidence type="ECO:0000256" key="3">
    <source>
        <dbReference type="ARBA" id="ARBA00008655"/>
    </source>
</evidence>
<dbReference type="GO" id="GO:0004366">
    <property type="term" value="F:glycerol-3-phosphate O-acyltransferase activity"/>
    <property type="evidence" value="ECO:0007669"/>
    <property type="project" value="TreeGrafter"/>
</dbReference>
<evidence type="ECO:0000313" key="16">
    <source>
        <dbReference type="EMBL" id="GHP05558.1"/>
    </source>
</evidence>
<name>A0A830HFI9_9CHLO</name>
<dbReference type="PANTHER" id="PTHR23063">
    <property type="entry name" value="PHOSPHOLIPID ACYLTRANSFERASE"/>
    <property type="match status" value="1"/>
</dbReference>
<evidence type="ECO:0000259" key="15">
    <source>
        <dbReference type="SMART" id="SM00563"/>
    </source>
</evidence>
<feature type="region of interest" description="Disordered" evidence="13">
    <location>
        <begin position="1"/>
        <end position="42"/>
    </location>
</feature>
<keyword evidence="8" id="KW-0443">Lipid metabolism</keyword>
<dbReference type="SMART" id="SM00563">
    <property type="entry name" value="PlsC"/>
    <property type="match status" value="1"/>
</dbReference>
<evidence type="ECO:0000256" key="9">
    <source>
        <dbReference type="ARBA" id="ARBA00023136"/>
    </source>
</evidence>
<feature type="region of interest" description="Disordered" evidence="13">
    <location>
        <begin position="95"/>
        <end position="120"/>
    </location>
</feature>
<keyword evidence="17" id="KW-1185">Reference proteome</keyword>
<keyword evidence="7 14" id="KW-1133">Transmembrane helix</keyword>
<evidence type="ECO:0000256" key="6">
    <source>
        <dbReference type="ARBA" id="ARBA00022692"/>
    </source>
</evidence>
<dbReference type="CDD" id="cd07991">
    <property type="entry name" value="LPLAT_LPCAT1-like"/>
    <property type="match status" value="1"/>
</dbReference>
<keyword evidence="5" id="KW-0808">Transferase</keyword>
<dbReference type="Pfam" id="PF01553">
    <property type="entry name" value="Acyltransferase"/>
    <property type="match status" value="1"/>
</dbReference>
<comment type="pathway">
    <text evidence="2">Lipid metabolism.</text>
</comment>
<keyword evidence="10" id="KW-0594">Phospholipid biosynthesis</keyword>
<accession>A0A830HFI9</accession>
<comment type="caution">
    <text evidence="16">The sequence shown here is derived from an EMBL/GenBank/DDBJ whole genome shotgun (WGS) entry which is preliminary data.</text>
</comment>
<dbReference type="GO" id="GO:0016020">
    <property type="term" value="C:membrane"/>
    <property type="evidence" value="ECO:0007669"/>
    <property type="project" value="UniProtKB-SubCell"/>
</dbReference>
<feature type="compositionally biased region" description="Polar residues" evidence="13">
    <location>
        <begin position="1"/>
        <end position="11"/>
    </location>
</feature>
<dbReference type="OrthoDB" id="10051137at2759"/>
<evidence type="ECO:0000256" key="13">
    <source>
        <dbReference type="SAM" id="MobiDB-lite"/>
    </source>
</evidence>
<keyword evidence="6 14" id="KW-0812">Transmembrane</keyword>